<keyword evidence="2" id="KW-0862">Zinc</keyword>
<dbReference type="PANTHER" id="PTHR31313">
    <property type="entry name" value="TY1 ENHANCER ACTIVATOR"/>
    <property type="match status" value="1"/>
</dbReference>
<evidence type="ECO:0000256" key="5">
    <source>
        <dbReference type="ARBA" id="ARBA00023163"/>
    </source>
</evidence>
<name>A0A1Y1YCH3_9FUNG</name>
<keyword evidence="5" id="KW-0804">Transcription</keyword>
<dbReference type="InterPro" id="IPR051615">
    <property type="entry name" value="Transcr_Regulatory_Elem"/>
</dbReference>
<evidence type="ECO:0000259" key="7">
    <source>
        <dbReference type="SMART" id="SM00906"/>
    </source>
</evidence>
<dbReference type="OrthoDB" id="4456959at2759"/>
<keyword evidence="1" id="KW-0479">Metal-binding</keyword>
<organism evidence="8 9">
    <name type="scientific">Basidiobolus meristosporus CBS 931.73</name>
    <dbReference type="NCBI Taxonomy" id="1314790"/>
    <lineage>
        <taxon>Eukaryota</taxon>
        <taxon>Fungi</taxon>
        <taxon>Fungi incertae sedis</taxon>
        <taxon>Zoopagomycota</taxon>
        <taxon>Entomophthoromycotina</taxon>
        <taxon>Basidiobolomycetes</taxon>
        <taxon>Basidiobolales</taxon>
        <taxon>Basidiobolaceae</taxon>
        <taxon>Basidiobolus</taxon>
    </lineage>
</organism>
<dbReference type="STRING" id="1314790.A0A1Y1YCH3"/>
<keyword evidence="4" id="KW-0238">DNA-binding</keyword>
<gene>
    <name evidence="8" type="ORF">K493DRAFT_337247</name>
</gene>
<dbReference type="EMBL" id="MCFE01000170">
    <property type="protein sequence ID" value="ORX95687.1"/>
    <property type="molecule type" value="Genomic_DNA"/>
</dbReference>
<evidence type="ECO:0000256" key="6">
    <source>
        <dbReference type="ARBA" id="ARBA00023242"/>
    </source>
</evidence>
<comment type="caution">
    <text evidence="8">The sequence shown here is derived from an EMBL/GenBank/DDBJ whole genome shotgun (WGS) entry which is preliminary data.</text>
</comment>
<dbReference type="PANTHER" id="PTHR31313:SF81">
    <property type="entry name" value="TY1 ENHANCER ACTIVATOR"/>
    <property type="match status" value="1"/>
</dbReference>
<keyword evidence="3" id="KW-0805">Transcription regulation</keyword>
<dbReference type="GO" id="GO:0008270">
    <property type="term" value="F:zinc ion binding"/>
    <property type="evidence" value="ECO:0007669"/>
    <property type="project" value="InterPro"/>
</dbReference>
<protein>
    <recommendedName>
        <fullName evidence="7">Xylanolytic transcriptional activator regulatory domain-containing protein</fullName>
    </recommendedName>
</protein>
<dbReference type="Pfam" id="PF04082">
    <property type="entry name" value="Fungal_trans"/>
    <property type="match status" value="1"/>
</dbReference>
<dbReference type="GO" id="GO:0006351">
    <property type="term" value="P:DNA-templated transcription"/>
    <property type="evidence" value="ECO:0007669"/>
    <property type="project" value="InterPro"/>
</dbReference>
<evidence type="ECO:0000256" key="3">
    <source>
        <dbReference type="ARBA" id="ARBA00023015"/>
    </source>
</evidence>
<dbReference type="Proteomes" id="UP000193498">
    <property type="component" value="Unassembled WGS sequence"/>
</dbReference>
<dbReference type="InterPro" id="IPR007219">
    <property type="entry name" value="XnlR_reg_dom"/>
</dbReference>
<keyword evidence="9" id="KW-1185">Reference proteome</keyword>
<proteinExistence type="predicted"/>
<feature type="domain" description="Xylanolytic transcriptional activator regulatory" evidence="7">
    <location>
        <begin position="338"/>
        <end position="412"/>
    </location>
</feature>
<reference evidence="8 9" key="1">
    <citation type="submission" date="2016-07" db="EMBL/GenBank/DDBJ databases">
        <title>Pervasive Adenine N6-methylation of Active Genes in Fungi.</title>
        <authorList>
            <consortium name="DOE Joint Genome Institute"/>
            <person name="Mondo S.J."/>
            <person name="Dannebaum R.O."/>
            <person name="Kuo R.C."/>
            <person name="Labutti K."/>
            <person name="Haridas S."/>
            <person name="Kuo A."/>
            <person name="Salamov A."/>
            <person name="Ahrendt S.R."/>
            <person name="Lipzen A."/>
            <person name="Sullivan W."/>
            <person name="Andreopoulos W.B."/>
            <person name="Clum A."/>
            <person name="Lindquist E."/>
            <person name="Daum C."/>
            <person name="Ramamoorthy G.K."/>
            <person name="Gryganskyi A."/>
            <person name="Culley D."/>
            <person name="Magnuson J.K."/>
            <person name="James T.Y."/>
            <person name="O'Malley M.A."/>
            <person name="Stajich J.E."/>
            <person name="Spatafora J.W."/>
            <person name="Visel A."/>
            <person name="Grigoriev I.V."/>
        </authorList>
    </citation>
    <scope>NUCLEOTIDE SEQUENCE [LARGE SCALE GENOMIC DNA]</scope>
    <source>
        <strain evidence="8 9">CBS 931.73</strain>
    </source>
</reference>
<evidence type="ECO:0000256" key="2">
    <source>
        <dbReference type="ARBA" id="ARBA00022833"/>
    </source>
</evidence>
<dbReference type="SMART" id="SM00906">
    <property type="entry name" value="Fungal_trans"/>
    <property type="match status" value="1"/>
</dbReference>
<dbReference type="AlphaFoldDB" id="A0A1Y1YCH3"/>
<evidence type="ECO:0000256" key="1">
    <source>
        <dbReference type="ARBA" id="ARBA00022723"/>
    </source>
</evidence>
<evidence type="ECO:0000313" key="8">
    <source>
        <dbReference type="EMBL" id="ORX95687.1"/>
    </source>
</evidence>
<dbReference type="CDD" id="cd12148">
    <property type="entry name" value="fungal_TF_MHR"/>
    <property type="match status" value="1"/>
</dbReference>
<evidence type="ECO:0000313" key="9">
    <source>
        <dbReference type="Proteomes" id="UP000193498"/>
    </source>
</evidence>
<dbReference type="InParanoid" id="A0A1Y1YCH3"/>
<dbReference type="GO" id="GO:0003677">
    <property type="term" value="F:DNA binding"/>
    <property type="evidence" value="ECO:0007669"/>
    <property type="project" value="UniProtKB-KW"/>
</dbReference>
<evidence type="ECO:0000256" key="4">
    <source>
        <dbReference type="ARBA" id="ARBA00023125"/>
    </source>
</evidence>
<keyword evidence="6" id="KW-0539">Nucleus</keyword>
<sequence>MWRGVSNLGVACYSSAVSWNMHPNTRHTSQIEIAISEHTNYHSRTCCGSSPQSYLAYHHLNGFGLSGAFNQISIPRDFLKKRGPRGNCPIGLEKRIKRLEALLLNLKDKDPQLYHQICSSNAKEELSPTESSSKSENVDTDEFEIAGDSLVFSEDIYTLERALGELTTNEKDQCRYLGPSSGAYLFEGVSFYKRGIFRDVSMISDTQSNLKVNYPRTKEDFDYVCDITNNFPPVDVRKHLLDIYFTHQHPYFPIFHKKWFLTRLESGQKLSGALLNAVFAVACLHSGDLTMYQNPTQPGIAGDAFFHRAKKCLDNGWYASSVDDIQALLLLAFHPTHSWHFLGNAIRMAQDLGLHRNLLDKGGVNDIEKENRRRAWWGCYVLDRICSSGTGRPMSIDEADYDTVLKFYEETQTRPSSENEDTPISLRYFVQLIKLCTLQGKVLKAIYPVRNTSALSSEDVLWILNKSLNHWHSCLPSEFQLVDTDMSTSYNPFASILNALFHSNIICLHRPFIPRPTSRFDTISPSLHVCNHSASIINSIYFNTPWQFIMHGCFFLCFPYFHASMIFMVSAYSKDLQLANTSLVNLSICVQKIKGLRSSLHQASTMFLFLQDILNSRGLKLMEETTLTPIILPLDQASFSKSIGTQFSRRSDSETMIIFSEPAKVHKSRPMADTPIDNKSVATSNALYVNSNPTARNMSIPQGPIEVFRNQAWNYNFFPNDHSTTNPLNTSFVSMAQHSAGEPTVFANPAYWNNSIDSELQQWNSYIGQYTMDNTLQPPK</sequence>
<accession>A0A1Y1YCH3</accession>